<evidence type="ECO:0000313" key="2">
    <source>
        <dbReference type="EMBL" id="RCG28950.1"/>
    </source>
</evidence>
<feature type="transmembrane region" description="Helical" evidence="1">
    <location>
        <begin position="503"/>
        <end position="527"/>
    </location>
</feature>
<feature type="transmembrane region" description="Helical" evidence="1">
    <location>
        <begin position="20"/>
        <end position="38"/>
    </location>
</feature>
<feature type="transmembrane region" description="Helical" evidence="1">
    <location>
        <begin position="79"/>
        <end position="102"/>
    </location>
</feature>
<reference evidence="2 3" key="1">
    <citation type="submission" date="2018-06" db="EMBL/GenBank/DDBJ databases">
        <title>Sphaerisporangium craniellae sp. nov., isolated from a marine sponge in the South China Sea.</title>
        <authorList>
            <person name="Li L."/>
        </authorList>
    </citation>
    <scope>NUCLEOTIDE SEQUENCE [LARGE SCALE GENOMIC DNA]</scope>
    <source>
        <strain evidence="2 3">CCTCC AA 208026</strain>
    </source>
</reference>
<accession>A0A367FH61</accession>
<feature type="transmembrane region" description="Helical" evidence="1">
    <location>
        <begin position="345"/>
        <end position="363"/>
    </location>
</feature>
<feature type="transmembrane region" description="Helical" evidence="1">
    <location>
        <begin position="463"/>
        <end position="483"/>
    </location>
</feature>
<feature type="transmembrane region" description="Helical" evidence="1">
    <location>
        <begin position="398"/>
        <end position="420"/>
    </location>
</feature>
<protein>
    <submittedName>
        <fullName evidence="2">ABC transporter permease</fullName>
    </submittedName>
</protein>
<keyword evidence="1" id="KW-1133">Transmembrane helix</keyword>
<keyword evidence="3" id="KW-1185">Reference proteome</keyword>
<gene>
    <name evidence="2" type="ORF">DQ384_21535</name>
</gene>
<evidence type="ECO:0000256" key="1">
    <source>
        <dbReference type="SAM" id="Phobius"/>
    </source>
</evidence>
<feature type="transmembrane region" description="Helical" evidence="1">
    <location>
        <begin position="191"/>
        <end position="219"/>
    </location>
</feature>
<feature type="transmembrane region" description="Helical" evidence="1">
    <location>
        <begin position="239"/>
        <end position="259"/>
    </location>
</feature>
<keyword evidence="1" id="KW-0812">Transmembrane</keyword>
<dbReference type="RefSeq" id="WP_114030670.1">
    <property type="nucleotide sequence ID" value="NZ_QOIL01000012.1"/>
</dbReference>
<dbReference type="EMBL" id="QOIL01000012">
    <property type="protein sequence ID" value="RCG28950.1"/>
    <property type="molecule type" value="Genomic_DNA"/>
</dbReference>
<comment type="caution">
    <text evidence="2">The sequence shown here is derived from an EMBL/GenBank/DDBJ whole genome shotgun (WGS) entry which is preliminary data.</text>
</comment>
<name>A0A367FH61_9ACTN</name>
<organism evidence="2 3">
    <name type="scientific">Sphaerisporangium album</name>
    <dbReference type="NCBI Taxonomy" id="509200"/>
    <lineage>
        <taxon>Bacteria</taxon>
        <taxon>Bacillati</taxon>
        <taxon>Actinomycetota</taxon>
        <taxon>Actinomycetes</taxon>
        <taxon>Streptosporangiales</taxon>
        <taxon>Streptosporangiaceae</taxon>
        <taxon>Sphaerisporangium</taxon>
    </lineage>
</organism>
<dbReference type="AlphaFoldDB" id="A0A367FH61"/>
<feature type="transmembrane region" description="Helical" evidence="1">
    <location>
        <begin position="155"/>
        <end position="179"/>
    </location>
</feature>
<sequence>MNTLTGTVRLARLILRRDRVLLPLWVLLLGLIPLSYVASFNELFPTEAGRHGYFAASEHNAAFVALYGRLFGSSLGELVAWRAGFLPVAVGLLSILTVVRHTRTEEESGRRELLGSTVTGRHAGLAAALVTTFAATLALGAILAVGMIAQGLPAAGSWAFGMELTASGWVFAAVGGVAAQLTSSAGGARGIAIITLGAAYVLRVVGDISGIGDGTLAWLTWLTPFGWVQRMVPYGGDHWWPALLAALVSAVLAATAVLLSARRDVGAGLLPPRLGPASATPGLRSPLALAWRLHRGLLAGWLAGFAVLGVVLGYLAAGVGDLVRDNRQLNQVFANLGGASGLIDSYIASIMGLFGLIAGGYAIQATLRARVEETNGHAEPVLGTGVGRVAWLGGHLTFSLLGPAAVLAVAGAAVGLTHGLNTGDVGRELPRAVAGALVQLPAVWILSAVTIVMFGLLPRLAAVSWGALVICLLFGLVGSALGLDDRVLEVSPFTHLPKIPGGQVTVAPLIWLTAIAAALTAAGLTAFRRRDVPVT</sequence>
<dbReference type="OrthoDB" id="2014935at2"/>
<proteinExistence type="predicted"/>
<feature type="transmembrane region" description="Helical" evidence="1">
    <location>
        <begin position="123"/>
        <end position="149"/>
    </location>
</feature>
<dbReference type="Proteomes" id="UP000253094">
    <property type="component" value="Unassembled WGS sequence"/>
</dbReference>
<feature type="transmembrane region" description="Helical" evidence="1">
    <location>
        <begin position="432"/>
        <end position="456"/>
    </location>
</feature>
<feature type="transmembrane region" description="Helical" evidence="1">
    <location>
        <begin position="297"/>
        <end position="317"/>
    </location>
</feature>
<evidence type="ECO:0000313" key="3">
    <source>
        <dbReference type="Proteomes" id="UP000253094"/>
    </source>
</evidence>
<keyword evidence="1" id="KW-0472">Membrane</keyword>